<name>A0A1G8R1G0_9PSED</name>
<dbReference type="Proteomes" id="UP000182894">
    <property type="component" value="Unassembled WGS sequence"/>
</dbReference>
<reference evidence="2" key="1">
    <citation type="submission" date="2016-10" db="EMBL/GenBank/DDBJ databases">
        <authorList>
            <person name="Varghese N."/>
            <person name="Submissions S."/>
        </authorList>
    </citation>
    <scope>NUCLEOTIDE SEQUENCE [LARGE SCALE GENOMIC DNA]</scope>
    <source>
        <strain evidence="2">ATCC 700689</strain>
    </source>
</reference>
<dbReference type="AlphaFoldDB" id="A0A1G8R1G0"/>
<protein>
    <submittedName>
        <fullName evidence="1">Uncharacterized protein</fullName>
    </submittedName>
</protein>
<dbReference type="STRING" id="89065.SAMN05216605_121130"/>
<evidence type="ECO:0000313" key="2">
    <source>
        <dbReference type="Proteomes" id="UP000182894"/>
    </source>
</evidence>
<dbReference type="EMBL" id="FNCO01000021">
    <property type="protein sequence ID" value="SDJ10703.1"/>
    <property type="molecule type" value="Genomic_DNA"/>
</dbReference>
<accession>A0A1G8R1G0</accession>
<evidence type="ECO:0000313" key="1">
    <source>
        <dbReference type="EMBL" id="SDJ10703.1"/>
    </source>
</evidence>
<gene>
    <name evidence="1" type="ORF">SAMN05216605_121130</name>
</gene>
<organism evidence="1 2">
    <name type="scientific">Pseudomonas abietaniphila</name>
    <dbReference type="NCBI Taxonomy" id="89065"/>
    <lineage>
        <taxon>Bacteria</taxon>
        <taxon>Pseudomonadati</taxon>
        <taxon>Pseudomonadota</taxon>
        <taxon>Gammaproteobacteria</taxon>
        <taxon>Pseudomonadales</taxon>
        <taxon>Pseudomonadaceae</taxon>
        <taxon>Pseudomonas</taxon>
    </lineage>
</organism>
<sequence>MDILIVGAASAVAAISACGLVCYCRLVRRDLASSLRMEKAKLIHAVRHARHLNYESIKLRQGGNHIGSARLAKDRVRRMREARRFAARAMTLTLKLARSRSTGVVRLAGRA</sequence>
<proteinExistence type="predicted"/>
<keyword evidence="2" id="KW-1185">Reference proteome</keyword>